<dbReference type="RefSeq" id="WP_169295392.1">
    <property type="nucleotide sequence ID" value="NZ_CP130490.1"/>
</dbReference>
<dbReference type="Gene3D" id="1.10.10.10">
    <property type="entry name" value="Winged helix-like DNA-binding domain superfamily/Winged helix DNA-binding domain"/>
    <property type="match status" value="1"/>
</dbReference>
<dbReference type="Pfam" id="PF00126">
    <property type="entry name" value="HTH_1"/>
    <property type="match status" value="1"/>
</dbReference>
<keyword evidence="4" id="KW-0804">Transcription</keyword>
<dbReference type="EMBL" id="JAHSPR010000014">
    <property type="protein sequence ID" value="MBV4398298.1"/>
    <property type="molecule type" value="Genomic_DNA"/>
</dbReference>
<comment type="similarity">
    <text evidence="1">Belongs to the LysR transcriptional regulatory family.</text>
</comment>
<keyword evidence="7" id="KW-1185">Reference proteome</keyword>
<evidence type="ECO:0000313" key="6">
    <source>
        <dbReference type="EMBL" id="MBV4398298.1"/>
    </source>
</evidence>
<evidence type="ECO:0000256" key="2">
    <source>
        <dbReference type="ARBA" id="ARBA00023015"/>
    </source>
</evidence>
<dbReference type="InterPro" id="IPR036388">
    <property type="entry name" value="WH-like_DNA-bd_sf"/>
</dbReference>
<dbReference type="SUPFAM" id="SSF46785">
    <property type="entry name" value="Winged helix' DNA-binding domain"/>
    <property type="match status" value="1"/>
</dbReference>
<dbReference type="Gene3D" id="3.40.190.290">
    <property type="match status" value="1"/>
</dbReference>
<evidence type="ECO:0000256" key="1">
    <source>
        <dbReference type="ARBA" id="ARBA00009437"/>
    </source>
</evidence>
<dbReference type="PANTHER" id="PTHR30579">
    <property type="entry name" value="TRANSCRIPTIONAL REGULATOR"/>
    <property type="match status" value="1"/>
</dbReference>
<dbReference type="InterPro" id="IPR050176">
    <property type="entry name" value="LTTR"/>
</dbReference>
<feature type="domain" description="HTH lysR-type" evidence="5">
    <location>
        <begin position="5"/>
        <end position="61"/>
    </location>
</feature>
<name>A0ABS6NRS8_9BURK</name>
<dbReference type="PANTHER" id="PTHR30579:SF2">
    <property type="entry name" value="HTH-TYPE TRANSCRIPTIONAL REGULATOR ARGP"/>
    <property type="match status" value="1"/>
</dbReference>
<protein>
    <submittedName>
        <fullName evidence="6">LysR family transcriptional regulator ArgP</fullName>
    </submittedName>
</protein>
<reference evidence="6 7" key="1">
    <citation type="submission" date="2021-06" db="EMBL/GenBank/DDBJ databases">
        <authorList>
            <person name="Lu T."/>
            <person name="Wang Q."/>
            <person name="Han X."/>
        </authorList>
    </citation>
    <scope>NUCLEOTIDE SEQUENCE [LARGE SCALE GENOMIC DNA]</scope>
    <source>
        <strain evidence="6 7">LAM0050</strain>
    </source>
</reference>
<organism evidence="6 7">
    <name type="scientific">Advenella alkanexedens</name>
    <dbReference type="NCBI Taxonomy" id="1481665"/>
    <lineage>
        <taxon>Bacteria</taxon>
        <taxon>Pseudomonadati</taxon>
        <taxon>Pseudomonadota</taxon>
        <taxon>Betaproteobacteria</taxon>
        <taxon>Burkholderiales</taxon>
        <taxon>Alcaligenaceae</taxon>
    </lineage>
</organism>
<dbReference type="SUPFAM" id="SSF53850">
    <property type="entry name" value="Periplasmic binding protein-like II"/>
    <property type="match status" value="1"/>
</dbReference>
<dbReference type="InterPro" id="IPR017685">
    <property type="entry name" value="ArgP"/>
</dbReference>
<evidence type="ECO:0000256" key="3">
    <source>
        <dbReference type="ARBA" id="ARBA00023125"/>
    </source>
</evidence>
<dbReference type="NCBIfam" id="TIGR03298">
    <property type="entry name" value="argP"/>
    <property type="match status" value="1"/>
</dbReference>
<keyword evidence="3" id="KW-0238">DNA-binding</keyword>
<dbReference type="InterPro" id="IPR000847">
    <property type="entry name" value="LysR_HTH_N"/>
</dbReference>
<gene>
    <name evidence="6" type="ORF">KU392_13705</name>
</gene>
<evidence type="ECO:0000256" key="4">
    <source>
        <dbReference type="ARBA" id="ARBA00023163"/>
    </source>
</evidence>
<accession>A0ABS6NRS8</accession>
<dbReference type="Proteomes" id="UP000722165">
    <property type="component" value="Unassembled WGS sequence"/>
</dbReference>
<proteinExistence type="inferred from homology"/>
<dbReference type="NCBIfam" id="NF009888">
    <property type="entry name" value="PRK13348.1"/>
    <property type="match status" value="1"/>
</dbReference>
<dbReference type="NCBIfam" id="NF002964">
    <property type="entry name" value="PRK03635.1"/>
    <property type="match status" value="1"/>
</dbReference>
<evidence type="ECO:0000313" key="7">
    <source>
        <dbReference type="Proteomes" id="UP000722165"/>
    </source>
</evidence>
<evidence type="ECO:0000259" key="5">
    <source>
        <dbReference type="PROSITE" id="PS50931"/>
    </source>
</evidence>
<comment type="caution">
    <text evidence="6">The sequence shown here is derived from an EMBL/GenBank/DDBJ whole genome shotgun (WGS) entry which is preliminary data.</text>
</comment>
<keyword evidence="2" id="KW-0805">Transcription regulation</keyword>
<dbReference type="PROSITE" id="PS50931">
    <property type="entry name" value="HTH_LYSR"/>
    <property type="match status" value="1"/>
</dbReference>
<dbReference type="PRINTS" id="PR00039">
    <property type="entry name" value="HTHLYSR"/>
</dbReference>
<sequence>MIHDFDPRQTQAFIAILEGGSFEAAAQKLNITPAAISQRIRALENALGAPLVQRTRPCQVTRQGMKLAQFIRKRELLFKDFQRTFFPSENQFLELNISVNNDSIGSWFMPAISTFVIENRILLNILLIDQDLTHRHMEEGLVVAALSSNQQAMRGCSSRFLGNLRYSMMASREFMQRWFSLGFNRETAVQAPMLIFDQNDLLQEQFLKKYLGLSQSACPCHYIPASEPFTDAIRLGLGYGMVPHTMLNDKDNARLVQVMPGAYIDVPLYWHQWNQESAVLSALGNEVAHRAEGVLLQ</sequence>
<dbReference type="InterPro" id="IPR036390">
    <property type="entry name" value="WH_DNA-bd_sf"/>
</dbReference>